<keyword evidence="2" id="KW-1185">Reference proteome</keyword>
<dbReference type="GeneID" id="94824945"/>
<name>A0A1J4JRN4_9EUKA</name>
<evidence type="ECO:0000313" key="2">
    <source>
        <dbReference type="Proteomes" id="UP000179807"/>
    </source>
</evidence>
<comment type="caution">
    <text evidence="1">The sequence shown here is derived from an EMBL/GenBank/DDBJ whole genome shotgun (WGS) entry which is preliminary data.</text>
</comment>
<sequence>MKIIQRKPNKFQTRLLVLFFILLLTSFTFTIFALDFVSSNSSNSISDKKSPNNEILSQAHPKCPICNFTSLHKPTSTRRDVVLAAALTELKRVEYFLRTLRTTGTLARVILFLDSKKTASTNWLKFFSACNIEPVFISKQDPVVRSAPKLSRYYFYQQWLSKHITEVDRVLHTDTFDVIFQSDPFIPIITQDSLFFTIEPVSLGGSHWTDQWITQCYGKNISRQFSSKPVSCSGVTVGGAAQFLTYLDVLLSTPKWVSCFGHSLDQAHHNFLWYTGEFEKAGVNIKTFDCNSPYLTMHFCCKRAKCEWKSNGVMFGNSSTVAPVLVHQYNRWKNLTARNPVFCPAPPGGVTELTVKGKPAKLEELPPLSTELPKVTLWPP</sequence>
<protein>
    <recommendedName>
        <fullName evidence="3">Nucleotide-diphospho-sugar transferase domain-containing protein</fullName>
    </recommendedName>
</protein>
<dbReference type="OrthoDB" id="413746at2759"/>
<proteinExistence type="predicted"/>
<dbReference type="Proteomes" id="UP000179807">
    <property type="component" value="Unassembled WGS sequence"/>
</dbReference>
<reference evidence="1" key="1">
    <citation type="submission" date="2016-10" db="EMBL/GenBank/DDBJ databases">
        <authorList>
            <person name="Benchimol M."/>
            <person name="Almeida L.G."/>
            <person name="Vasconcelos A.T."/>
            <person name="Perreira-Neves A."/>
            <person name="Rosa I.A."/>
            <person name="Tasca T."/>
            <person name="Bogo M.R."/>
            <person name="de Souza W."/>
        </authorList>
    </citation>
    <scope>NUCLEOTIDE SEQUENCE [LARGE SCALE GENOMIC DNA]</scope>
    <source>
        <strain evidence="1">K</strain>
    </source>
</reference>
<organism evidence="1 2">
    <name type="scientific">Tritrichomonas foetus</name>
    <dbReference type="NCBI Taxonomy" id="1144522"/>
    <lineage>
        <taxon>Eukaryota</taxon>
        <taxon>Metamonada</taxon>
        <taxon>Parabasalia</taxon>
        <taxon>Tritrichomonadida</taxon>
        <taxon>Tritrichomonadidae</taxon>
        <taxon>Tritrichomonas</taxon>
    </lineage>
</organism>
<gene>
    <name evidence="1" type="ORF">TRFO_01672</name>
</gene>
<accession>A0A1J4JRN4</accession>
<evidence type="ECO:0008006" key="3">
    <source>
        <dbReference type="Google" id="ProtNLM"/>
    </source>
</evidence>
<evidence type="ECO:0000313" key="1">
    <source>
        <dbReference type="EMBL" id="OHT01096.1"/>
    </source>
</evidence>
<dbReference type="RefSeq" id="XP_068354232.1">
    <property type="nucleotide sequence ID" value="XM_068490241.1"/>
</dbReference>
<dbReference type="EMBL" id="MLAK01000926">
    <property type="protein sequence ID" value="OHT01096.1"/>
    <property type="molecule type" value="Genomic_DNA"/>
</dbReference>
<dbReference type="AlphaFoldDB" id="A0A1J4JRN4"/>
<dbReference type="VEuPathDB" id="TrichDB:TRFO_01672"/>